<dbReference type="SUPFAM" id="SSF54506">
    <property type="entry name" value="Diaminopimelate epimerase-like"/>
    <property type="match status" value="1"/>
</dbReference>
<dbReference type="PANTHER" id="PTHR33442:SF1">
    <property type="entry name" value="TRANS-3-HYDROXY-L-PROLINE DEHYDRATASE"/>
    <property type="match status" value="1"/>
</dbReference>
<proteinExistence type="inferred from homology"/>
<comment type="caution">
    <text evidence="2">The sequence shown here is derived from an EMBL/GenBank/DDBJ whole genome shotgun (WGS) entry which is preliminary data.</text>
</comment>
<comment type="similarity">
    <text evidence="1">Belongs to the proline racemase family.</text>
</comment>
<keyword evidence="3" id="KW-1185">Reference proteome</keyword>
<evidence type="ECO:0000313" key="2">
    <source>
        <dbReference type="EMBL" id="MBV4491419.1"/>
    </source>
</evidence>
<sequence>MQISRSINTVEVHTGGEPFRIVTSGLPRLPGKTIVERRAWLLKNADDIRQALMFEPRGHADMYGGYLTEPVSPQADFGIIFLHNEGYSDHCGHGTIALATAAVELGWVERTEPETRVGIDAPCGFIEAFVKWDGKHANGVRFINVPSFIYKRDVTVTTPSYGEVTGDIAYGGAFYFYTSGKPHGLAIREASVEELKKFGAEVKEAANKAFPVVHPHIPEINHIYGTIIDGEPRFPGSTQANCCIFADREVDRSPTGSGTSGRAAQLYLRGQLGKDELLINESVIGSVFTAKVVKETMIGDIPAVIPEVSGNAYICGFSNWIIDDRDPQKNGFLVR</sequence>
<dbReference type="EMBL" id="JABWRZ020000001">
    <property type="protein sequence ID" value="MBV4491419.1"/>
    <property type="molecule type" value="Genomic_DNA"/>
</dbReference>
<name>A0ABS6QB80_9PSED</name>
<dbReference type="Proteomes" id="UP000609530">
    <property type="component" value="Unassembled WGS sequence"/>
</dbReference>
<dbReference type="PIRSF" id="PIRSF029792">
    <property type="entry name" value="Pro_racemase"/>
    <property type="match status" value="1"/>
</dbReference>
<dbReference type="InterPro" id="IPR008794">
    <property type="entry name" value="Pro_racemase_fam"/>
</dbReference>
<dbReference type="NCBIfam" id="NF045511">
    <property type="entry name" value="TransHydProDhtase"/>
    <property type="match status" value="1"/>
</dbReference>
<dbReference type="InterPro" id="IPR053425">
    <property type="entry name" value="Hydroxyproline_Metab_Enz"/>
</dbReference>
<evidence type="ECO:0000313" key="3">
    <source>
        <dbReference type="Proteomes" id="UP000609530"/>
    </source>
</evidence>
<dbReference type="PANTHER" id="PTHR33442">
    <property type="entry name" value="TRANS-3-HYDROXY-L-PROLINE DEHYDRATASE"/>
    <property type="match status" value="1"/>
</dbReference>
<dbReference type="Pfam" id="PF05544">
    <property type="entry name" value="Pro_racemase"/>
    <property type="match status" value="1"/>
</dbReference>
<reference evidence="2 3" key="1">
    <citation type="journal article" date="2020" name="Microorganisms">
        <title>Reliable Identification of Environmental Pseudomonas Isolates Using the rpoD Gene.</title>
        <authorList>
            <consortium name="The Broad Institute Genome Sequencing Platform"/>
            <person name="Girard L."/>
            <person name="Lood C."/>
            <person name="Rokni-Zadeh H."/>
            <person name="van Noort V."/>
            <person name="Lavigne R."/>
            <person name="De Mot R."/>
        </authorList>
    </citation>
    <scope>NUCLEOTIDE SEQUENCE [LARGE SCALE GENOMIC DNA]</scope>
    <source>
        <strain evidence="2 3">RD9SR1</strain>
    </source>
</reference>
<protein>
    <submittedName>
        <fullName evidence="2">Proline racemase family protein</fullName>
    </submittedName>
</protein>
<dbReference type="SFLD" id="SFLDS00028">
    <property type="entry name" value="Proline_Racemase"/>
    <property type="match status" value="1"/>
</dbReference>
<organism evidence="2 3">
    <name type="scientific">Pseudomonas oryzicola</name>
    <dbReference type="NCBI Taxonomy" id="485876"/>
    <lineage>
        <taxon>Bacteria</taxon>
        <taxon>Pseudomonadati</taxon>
        <taxon>Pseudomonadota</taxon>
        <taxon>Gammaproteobacteria</taxon>
        <taxon>Pseudomonadales</taxon>
        <taxon>Pseudomonadaceae</taxon>
        <taxon>Pseudomonas</taxon>
    </lineage>
</organism>
<gene>
    <name evidence="2" type="ORF">HU760_012530</name>
</gene>
<accession>A0ABS6QB80</accession>
<dbReference type="RefSeq" id="WP_186674258.1">
    <property type="nucleotide sequence ID" value="NZ_JABWRZ020000001.1"/>
</dbReference>
<dbReference type="Gene3D" id="3.10.310.10">
    <property type="entry name" value="Diaminopimelate Epimerase, Chain A, domain 1"/>
    <property type="match status" value="2"/>
</dbReference>
<evidence type="ECO:0000256" key="1">
    <source>
        <dbReference type="ARBA" id="ARBA00007529"/>
    </source>
</evidence>